<dbReference type="OrthoDB" id="512632at2759"/>
<dbReference type="AlphaFoldDB" id="A0A9D4TJ39"/>
<evidence type="ECO:0000256" key="2">
    <source>
        <dbReference type="ARBA" id="ARBA00004496"/>
    </source>
</evidence>
<dbReference type="InterPro" id="IPR016024">
    <property type="entry name" value="ARM-type_fold"/>
</dbReference>
<dbReference type="GO" id="GO:0006611">
    <property type="term" value="P:protein export from nucleus"/>
    <property type="evidence" value="ECO:0007669"/>
    <property type="project" value="TreeGrafter"/>
</dbReference>
<dbReference type="GO" id="GO:0005643">
    <property type="term" value="C:nuclear pore"/>
    <property type="evidence" value="ECO:0007669"/>
    <property type="project" value="TreeGrafter"/>
</dbReference>
<evidence type="ECO:0000256" key="8">
    <source>
        <dbReference type="ARBA" id="ARBA00040444"/>
    </source>
</evidence>
<comment type="subcellular location">
    <subcellularLocation>
        <location evidence="2">Cytoplasm</location>
    </subcellularLocation>
    <subcellularLocation>
        <location evidence="1">Nucleus</location>
    </subcellularLocation>
</comment>
<evidence type="ECO:0000313" key="9">
    <source>
        <dbReference type="EMBL" id="KAI3426957.1"/>
    </source>
</evidence>
<evidence type="ECO:0000256" key="1">
    <source>
        <dbReference type="ARBA" id="ARBA00004123"/>
    </source>
</evidence>
<dbReference type="PANTHER" id="PTHR12596">
    <property type="entry name" value="EXPORTIN 4,7-RELATED"/>
    <property type="match status" value="1"/>
</dbReference>
<keyword evidence="6" id="KW-0653">Protein transport</keyword>
<sequence length="1162" mass="120238">MDAAMFAHFQDACAGLHDARNERRAAAEQALLEFRRVGSVEQCVAVLQQAGDEAVQFQAMLALREMVLGRWAALGRPRQQATLHFLLQLALAQASQPGPLMRAQVHATAASIIKRGWLENAGEEQAAALHAIHAQSTQPGTAEARRAGLELLTAVVEEFSPVTASVMGLSWEVHDKSRESLEAGYLHSLMLHGLSCAREAAPTAISGTDGGVCVAAMKLLIAVFSWSFSRAGGSGVWRVLEAGRPAAAAAHLRPPASWRDALLTPDCWAWLAQLAHAQCQQEYAQRRRHDDSLSSLAAAVQRLVEQLSGLSGDVFGPADAAAGRTELGLPPQASLRQVHLHTLLQMLLPWVTPPAAAVQAAAHAATSSDHSGAQERLQSACLSLLSAAAAHRAAGFEAASAALGLASSGGLLALLSELTSAVLSPPSAGLLEGEEEVLLEMWVELVTDPYKGHLGSSPAAIQAAAAVFSAVTAQGLQQAAGSALEDEDDVEGGEGLESEERLARIAVLGRASASLALPLLTGQLHGCLVQLQQSMQSGSDPSVPLEQLCWLVSLGGHVLADLAEGETPLVPLPIVQACKAAESSADGGNGGSPADSDPAQQLSAGLLAVGQHCLDHAGQAAASPRLVEVVAASLARWADTYLMPAGEGSSAALAASFGAGSPGGLQAAQLLVSLVLAALTRYPGETSLHEVVCSRLLAALVRRTAVSAGLVDMPVWHSLCEAVGRGDAGLLQLAEKVQRRLLQSLLLAGAGWPGDAASWAGQLLESTAAQLRQLGASGPAARAALQRADGLHLVVSLLARLRGAVRGTLPCTQPAVFQQFTSAAPALATLFDACRAQPLALTLVLKLGGEVVEQHAAYLSPGDANALCGWALQLLRTYSAHNLGQLSVASSATLASEALADRYLDLRALLKLLTRLTQAEWASQAVPSNASTAGGRRGPDAFEGAVVDVAQIVFAGLDILVPLLSLELLKFPKLCRAYFALLAHMLEVYPERMAALPAASFQTLLSTLRFGVGATGDEEVTQAVFEAAAALARFHVQAVAAGGPGLGANNAPGVDGTTPLGSLLQATLQRLIRGDSGLEALDHAAEAVLPLALADPRALQQAGDALLASCADSAAQASAAAAFSALLAQVRSAARLDRATRRAFGKVLTRFVEDARGAVNVR</sequence>
<dbReference type="InterPro" id="IPR011989">
    <property type="entry name" value="ARM-like"/>
</dbReference>
<evidence type="ECO:0000313" key="10">
    <source>
        <dbReference type="Proteomes" id="UP001055712"/>
    </source>
</evidence>
<evidence type="ECO:0000256" key="7">
    <source>
        <dbReference type="ARBA" id="ARBA00023242"/>
    </source>
</evidence>
<name>A0A9D4TJ39_CHLVU</name>
<dbReference type="Gene3D" id="1.25.10.10">
    <property type="entry name" value="Leucine-rich Repeat Variant"/>
    <property type="match status" value="1"/>
</dbReference>
<evidence type="ECO:0000256" key="3">
    <source>
        <dbReference type="ARBA" id="ARBA00009466"/>
    </source>
</evidence>
<keyword evidence="5" id="KW-0963">Cytoplasm</keyword>
<evidence type="ECO:0000256" key="4">
    <source>
        <dbReference type="ARBA" id="ARBA00022448"/>
    </source>
</evidence>
<evidence type="ECO:0000256" key="5">
    <source>
        <dbReference type="ARBA" id="ARBA00022490"/>
    </source>
</evidence>
<dbReference type="EMBL" id="SIDB01000010">
    <property type="protein sequence ID" value="KAI3426957.1"/>
    <property type="molecule type" value="Genomic_DNA"/>
</dbReference>
<keyword evidence="10" id="KW-1185">Reference proteome</keyword>
<dbReference type="InterPro" id="IPR044189">
    <property type="entry name" value="XPO4/7-like"/>
</dbReference>
<proteinExistence type="inferred from homology"/>
<comment type="caution">
    <text evidence="9">The sequence shown here is derived from an EMBL/GenBank/DDBJ whole genome shotgun (WGS) entry which is preliminary data.</text>
</comment>
<comment type="similarity">
    <text evidence="3">Belongs to the exportin family.</text>
</comment>
<accession>A0A9D4TJ39</accession>
<protein>
    <recommendedName>
        <fullName evidence="8">Exportin-4</fullName>
    </recommendedName>
</protein>
<organism evidence="9 10">
    <name type="scientific">Chlorella vulgaris</name>
    <name type="common">Green alga</name>
    <dbReference type="NCBI Taxonomy" id="3077"/>
    <lineage>
        <taxon>Eukaryota</taxon>
        <taxon>Viridiplantae</taxon>
        <taxon>Chlorophyta</taxon>
        <taxon>core chlorophytes</taxon>
        <taxon>Trebouxiophyceae</taxon>
        <taxon>Chlorellales</taxon>
        <taxon>Chlorellaceae</taxon>
        <taxon>Chlorella clade</taxon>
        <taxon>Chlorella</taxon>
    </lineage>
</organism>
<dbReference type="GO" id="GO:0005737">
    <property type="term" value="C:cytoplasm"/>
    <property type="evidence" value="ECO:0007669"/>
    <property type="project" value="UniProtKB-SubCell"/>
</dbReference>
<evidence type="ECO:0000256" key="6">
    <source>
        <dbReference type="ARBA" id="ARBA00022927"/>
    </source>
</evidence>
<reference evidence="9" key="2">
    <citation type="submission" date="2020-11" db="EMBL/GenBank/DDBJ databases">
        <authorList>
            <person name="Cecchin M."/>
            <person name="Marcolungo L."/>
            <person name="Rossato M."/>
            <person name="Girolomoni L."/>
            <person name="Cosentino E."/>
            <person name="Cuine S."/>
            <person name="Li-Beisson Y."/>
            <person name="Delledonne M."/>
            <person name="Ballottari M."/>
        </authorList>
    </citation>
    <scope>NUCLEOTIDE SEQUENCE</scope>
    <source>
        <strain evidence="9">211/11P</strain>
        <tissue evidence="9">Whole cell</tissue>
    </source>
</reference>
<gene>
    <name evidence="9" type="ORF">D9Q98_006901</name>
</gene>
<dbReference type="PANTHER" id="PTHR12596:SF1">
    <property type="entry name" value="EXPORTIN-4"/>
    <property type="match status" value="1"/>
</dbReference>
<reference evidence="9" key="1">
    <citation type="journal article" date="2019" name="Plant J.">
        <title>Chlorella vulgaris genome assembly and annotation reveals the molecular basis for metabolic acclimation to high light conditions.</title>
        <authorList>
            <person name="Cecchin M."/>
            <person name="Marcolungo L."/>
            <person name="Rossato M."/>
            <person name="Girolomoni L."/>
            <person name="Cosentino E."/>
            <person name="Cuine S."/>
            <person name="Li-Beisson Y."/>
            <person name="Delledonne M."/>
            <person name="Ballottari M."/>
        </authorList>
    </citation>
    <scope>NUCLEOTIDE SEQUENCE</scope>
    <source>
        <strain evidence="9">211/11P</strain>
    </source>
</reference>
<dbReference type="SUPFAM" id="SSF48371">
    <property type="entry name" value="ARM repeat"/>
    <property type="match status" value="1"/>
</dbReference>
<keyword evidence="7" id="KW-0539">Nucleus</keyword>
<dbReference type="Proteomes" id="UP001055712">
    <property type="component" value="Unassembled WGS sequence"/>
</dbReference>
<dbReference type="GO" id="GO:0005049">
    <property type="term" value="F:nuclear export signal receptor activity"/>
    <property type="evidence" value="ECO:0007669"/>
    <property type="project" value="InterPro"/>
</dbReference>
<keyword evidence="4" id="KW-0813">Transport</keyword>